<name>A0A1A9KDE3_9PSED</name>
<gene>
    <name evidence="1" type="ORF">A9C11_14615</name>
</gene>
<dbReference type="Proteomes" id="UP000077748">
    <property type="component" value="Chromosome"/>
</dbReference>
<sequence>MASYQELFAIGEGFDAFVAHGLPAEIAAVRAVQQRLEEPGLISAATRERLAAVQGRYHLLVAGEMWCPDCQLNITALDWLCRQQPRIDLAVISKGRAEDELQQRLGLERVAIPLVVVLDAGFEVVGRFIERPQVVVAGWDGVKPAYRAGDYLESTVLDLVAVLERVEGREFAGG</sequence>
<dbReference type="RefSeq" id="WP_043314545.1">
    <property type="nucleotide sequence ID" value="NZ_CP015878.1"/>
</dbReference>
<dbReference type="EMBL" id="CP015878">
    <property type="protein sequence ID" value="ANI15140.1"/>
    <property type="molecule type" value="Genomic_DNA"/>
</dbReference>
<organism evidence="1 2">
    <name type="scientific">Pseudomonas citronellolis</name>
    <dbReference type="NCBI Taxonomy" id="53408"/>
    <lineage>
        <taxon>Bacteria</taxon>
        <taxon>Pseudomonadati</taxon>
        <taxon>Pseudomonadota</taxon>
        <taxon>Gammaproteobacteria</taxon>
        <taxon>Pseudomonadales</taxon>
        <taxon>Pseudomonadaceae</taxon>
        <taxon>Pseudomonas</taxon>
    </lineage>
</organism>
<protein>
    <submittedName>
        <fullName evidence="1">Uncharacterized protein</fullName>
    </submittedName>
</protein>
<dbReference type="AlphaFoldDB" id="A0A1A9KDE3"/>
<reference evidence="1 2" key="1">
    <citation type="submission" date="2016-05" db="EMBL/GenBank/DDBJ databases">
        <title>Genome Sequence of Pseudomonas citronellolis Strain SJTE-3, an Estrogens and Persistent Organic Pollutants degradation strain.</title>
        <authorList>
            <person name="Liang R."/>
        </authorList>
    </citation>
    <scope>NUCLEOTIDE SEQUENCE [LARGE SCALE GENOMIC DNA]</scope>
    <source>
        <strain evidence="1 2">SJTE-3</strain>
    </source>
</reference>
<accession>A0A1A9KDE3</accession>
<dbReference type="Pfam" id="PF14595">
    <property type="entry name" value="Thioredoxin_9"/>
    <property type="match status" value="1"/>
</dbReference>
<dbReference type="SUPFAM" id="SSF52833">
    <property type="entry name" value="Thioredoxin-like"/>
    <property type="match status" value="1"/>
</dbReference>
<dbReference type="Gene3D" id="3.40.30.10">
    <property type="entry name" value="Glutaredoxin"/>
    <property type="match status" value="1"/>
</dbReference>
<dbReference type="InterPro" id="IPR036249">
    <property type="entry name" value="Thioredoxin-like_sf"/>
</dbReference>
<proteinExistence type="predicted"/>
<evidence type="ECO:0000313" key="2">
    <source>
        <dbReference type="Proteomes" id="UP000077748"/>
    </source>
</evidence>
<evidence type="ECO:0000313" key="1">
    <source>
        <dbReference type="EMBL" id="ANI15140.1"/>
    </source>
</evidence>